<gene>
    <name evidence="2" type="ORF">GJU40_05810</name>
</gene>
<feature type="transmembrane region" description="Helical" evidence="1">
    <location>
        <begin position="40"/>
        <end position="60"/>
    </location>
</feature>
<keyword evidence="1" id="KW-0472">Membrane</keyword>
<keyword evidence="1" id="KW-0812">Transmembrane</keyword>
<keyword evidence="3" id="KW-1185">Reference proteome</keyword>
<evidence type="ECO:0000256" key="1">
    <source>
        <dbReference type="SAM" id="Phobius"/>
    </source>
</evidence>
<name>A0A7X2LZG8_9BACI</name>
<dbReference type="AlphaFoldDB" id="A0A7X2LZG8"/>
<organism evidence="2 3">
    <name type="scientific">Metabacillus lacus</name>
    <dbReference type="NCBI Taxonomy" id="1983721"/>
    <lineage>
        <taxon>Bacteria</taxon>
        <taxon>Bacillati</taxon>
        <taxon>Bacillota</taxon>
        <taxon>Bacilli</taxon>
        <taxon>Bacillales</taxon>
        <taxon>Bacillaceae</taxon>
        <taxon>Metabacillus</taxon>
    </lineage>
</organism>
<evidence type="ECO:0000313" key="2">
    <source>
        <dbReference type="EMBL" id="MRX71689.1"/>
    </source>
</evidence>
<feature type="transmembrane region" description="Helical" evidence="1">
    <location>
        <begin position="12"/>
        <end position="31"/>
    </location>
</feature>
<dbReference type="EMBL" id="WKKI01000006">
    <property type="protein sequence ID" value="MRX71689.1"/>
    <property type="molecule type" value="Genomic_DNA"/>
</dbReference>
<keyword evidence="1" id="KW-1133">Transmembrane helix</keyword>
<comment type="caution">
    <text evidence="2">The sequence shown here is derived from an EMBL/GenBank/DDBJ whole genome shotgun (WGS) entry which is preliminary data.</text>
</comment>
<accession>A0A7X2LZG8</accession>
<sequence length="117" mass="13240">MPMEQETMSMLVGGFSIIMGITFIVVLILLFSKKRKSFRMAYGLVIGYLVFFSWAVIRALDAIRFDVSHPKASEEISLRLGITGVLWAISMVFLVLGLIKFSFSKKTNVETSHKQQM</sequence>
<dbReference type="Proteomes" id="UP000448867">
    <property type="component" value="Unassembled WGS sequence"/>
</dbReference>
<dbReference type="OrthoDB" id="2969924at2"/>
<reference evidence="2 3" key="1">
    <citation type="submission" date="2019-11" db="EMBL/GenBank/DDBJ databases">
        <title>Bacillus lacus genome.</title>
        <authorList>
            <person name="Allen C.J."/>
            <person name="Newman J.D."/>
        </authorList>
    </citation>
    <scope>NUCLEOTIDE SEQUENCE [LARGE SCALE GENOMIC DNA]</scope>
    <source>
        <strain evidence="2 3">KCTC 33946</strain>
    </source>
</reference>
<proteinExistence type="predicted"/>
<protein>
    <submittedName>
        <fullName evidence="2">Uncharacterized protein</fullName>
    </submittedName>
</protein>
<evidence type="ECO:0000313" key="3">
    <source>
        <dbReference type="Proteomes" id="UP000448867"/>
    </source>
</evidence>
<feature type="transmembrane region" description="Helical" evidence="1">
    <location>
        <begin position="80"/>
        <end position="99"/>
    </location>
</feature>
<dbReference type="RefSeq" id="WP_154306818.1">
    <property type="nucleotide sequence ID" value="NZ_WKKI01000006.1"/>
</dbReference>